<dbReference type="EMBL" id="JAAMPI010001783">
    <property type="protein sequence ID" value="KAF4624063.1"/>
    <property type="molecule type" value="Genomic_DNA"/>
</dbReference>
<feature type="signal peptide" evidence="2">
    <location>
        <begin position="1"/>
        <end position="18"/>
    </location>
</feature>
<evidence type="ECO:0000313" key="3">
    <source>
        <dbReference type="EMBL" id="KAF4624063.1"/>
    </source>
</evidence>
<keyword evidence="2" id="KW-0732">Signal</keyword>
<dbReference type="Proteomes" id="UP000566819">
    <property type="component" value="Unassembled WGS sequence"/>
</dbReference>
<keyword evidence="4" id="KW-1185">Reference proteome</keyword>
<proteinExistence type="predicted"/>
<evidence type="ECO:0000313" key="4">
    <source>
        <dbReference type="Proteomes" id="UP000566819"/>
    </source>
</evidence>
<evidence type="ECO:0000256" key="2">
    <source>
        <dbReference type="SAM" id="SignalP"/>
    </source>
</evidence>
<comment type="caution">
    <text evidence="3">The sequence shown here is derived from an EMBL/GenBank/DDBJ whole genome shotgun (WGS) entry which is preliminary data.</text>
</comment>
<sequence length="466" mass="50513">MAHLLGWGCAILVATTWASAIPQQTVSLSSKPPSSTISTSAPTITQPTATRTSILSLPEDDSARTCWSSYYSWSILSGSISSSAYNFPWTPVTTIPTYITTICCGDTTENLPVTTLCDGYPRLAGTPRVFHNISIITTIYNYTSQTRGPLPSLTEEKPECSIDNSEPACTRFWDDWNSHSFYRTAYDDFIYYGTPPCTSPLSACPPPSSTKCSVSANGVTMYYWPQTTLSGGDFCAKNGTTLTPSPTNPPFANTVTSGDITFTSPSVYLVASRVFGWVSKGRFRRRERGNLCGKIDTSVTYTVDPEDISTMQWLVKGNTFSMDWTDLTTIHRDAFERNCYDVWCTRRKTITPGGVPFVALPSGVHTEEREWVGCEGRPGFIPVMVPLGEAKFEDDGGGEGDSRNLQAESLSMGSPTAPATNVDAGSTQTQGVGGASSMPTLDLDTNTDGVEEVNVIISSRESYPTT</sequence>
<dbReference type="OrthoDB" id="3944128at2759"/>
<gene>
    <name evidence="3" type="ORF">G7Y89_g14109</name>
</gene>
<feature type="chain" id="PRO_5034137311" evidence="2">
    <location>
        <begin position="19"/>
        <end position="466"/>
    </location>
</feature>
<reference evidence="3 4" key="1">
    <citation type="submission" date="2020-03" db="EMBL/GenBank/DDBJ databases">
        <title>Draft Genome Sequence of Cudoniella acicularis.</title>
        <authorList>
            <person name="Buettner E."/>
            <person name="Kellner H."/>
        </authorList>
    </citation>
    <scope>NUCLEOTIDE SEQUENCE [LARGE SCALE GENOMIC DNA]</scope>
    <source>
        <strain evidence="3 4">DSM 108380</strain>
    </source>
</reference>
<accession>A0A8H4R810</accession>
<protein>
    <submittedName>
        <fullName evidence="3">Uncharacterized protein</fullName>
    </submittedName>
</protein>
<feature type="compositionally biased region" description="Polar residues" evidence="1">
    <location>
        <begin position="403"/>
        <end position="430"/>
    </location>
</feature>
<feature type="region of interest" description="Disordered" evidence="1">
    <location>
        <begin position="26"/>
        <end position="45"/>
    </location>
</feature>
<dbReference type="AlphaFoldDB" id="A0A8H4R810"/>
<organism evidence="3 4">
    <name type="scientific">Cudoniella acicularis</name>
    <dbReference type="NCBI Taxonomy" id="354080"/>
    <lineage>
        <taxon>Eukaryota</taxon>
        <taxon>Fungi</taxon>
        <taxon>Dikarya</taxon>
        <taxon>Ascomycota</taxon>
        <taxon>Pezizomycotina</taxon>
        <taxon>Leotiomycetes</taxon>
        <taxon>Helotiales</taxon>
        <taxon>Tricladiaceae</taxon>
        <taxon>Cudoniella</taxon>
    </lineage>
</organism>
<evidence type="ECO:0000256" key="1">
    <source>
        <dbReference type="SAM" id="MobiDB-lite"/>
    </source>
</evidence>
<feature type="compositionally biased region" description="Polar residues" evidence="1">
    <location>
        <begin position="437"/>
        <end position="447"/>
    </location>
</feature>
<name>A0A8H4R810_9HELO</name>
<feature type="region of interest" description="Disordered" evidence="1">
    <location>
        <begin position="391"/>
        <end position="447"/>
    </location>
</feature>